<gene>
    <name evidence="3" type="ORF">D4764_05G0005840</name>
</gene>
<feature type="transmembrane region" description="Helical" evidence="2">
    <location>
        <begin position="27"/>
        <end position="48"/>
    </location>
</feature>
<dbReference type="AlphaFoldDB" id="A0A5C6MYQ8"/>
<sequence>METCGLDPVLCNWFEVCRKCSVRLSRVLAAAASRLLVGATFAIILLLVSEESRWIRCAVFSPCSEEVPETEFNSHESPVVKTMIKGPPSTQGPRMGLITPSFSMKGNGSASAPKGVVPARPAPQPHPKDEDSLVQMAEHIPAGTRTPMCAHCSMVIR</sequence>
<comment type="caution">
    <text evidence="3">The sequence shown here is derived from an EMBL/GenBank/DDBJ whole genome shotgun (WGS) entry which is preliminary data.</text>
</comment>
<dbReference type="EMBL" id="RHFK02000018">
    <property type="protein sequence ID" value="TWW60494.1"/>
    <property type="molecule type" value="Genomic_DNA"/>
</dbReference>
<evidence type="ECO:0000313" key="3">
    <source>
        <dbReference type="EMBL" id="TWW60494.1"/>
    </source>
</evidence>
<evidence type="ECO:0000313" key="4">
    <source>
        <dbReference type="Proteomes" id="UP000324091"/>
    </source>
</evidence>
<organism evidence="3 4">
    <name type="scientific">Takifugu flavidus</name>
    <name type="common">sansaifugu</name>
    <dbReference type="NCBI Taxonomy" id="433684"/>
    <lineage>
        <taxon>Eukaryota</taxon>
        <taxon>Metazoa</taxon>
        <taxon>Chordata</taxon>
        <taxon>Craniata</taxon>
        <taxon>Vertebrata</taxon>
        <taxon>Euteleostomi</taxon>
        <taxon>Actinopterygii</taxon>
        <taxon>Neopterygii</taxon>
        <taxon>Teleostei</taxon>
        <taxon>Neoteleostei</taxon>
        <taxon>Acanthomorphata</taxon>
        <taxon>Eupercaria</taxon>
        <taxon>Tetraodontiformes</taxon>
        <taxon>Tetradontoidea</taxon>
        <taxon>Tetraodontidae</taxon>
        <taxon>Takifugu</taxon>
    </lineage>
</organism>
<keyword evidence="2" id="KW-1133">Transmembrane helix</keyword>
<name>A0A5C6MYQ8_9TELE</name>
<keyword evidence="2" id="KW-0472">Membrane</keyword>
<protein>
    <submittedName>
        <fullName evidence="3">LIM domain protein 5 Enigma-like protein Enigma-like PDZ and</fullName>
    </submittedName>
</protein>
<evidence type="ECO:0000256" key="2">
    <source>
        <dbReference type="SAM" id="Phobius"/>
    </source>
</evidence>
<keyword evidence="2" id="KW-0812">Transmembrane</keyword>
<keyword evidence="4" id="KW-1185">Reference proteome</keyword>
<evidence type="ECO:0000256" key="1">
    <source>
        <dbReference type="SAM" id="MobiDB-lite"/>
    </source>
</evidence>
<feature type="region of interest" description="Disordered" evidence="1">
    <location>
        <begin position="106"/>
        <end position="131"/>
    </location>
</feature>
<accession>A0A5C6MYQ8</accession>
<dbReference type="Proteomes" id="UP000324091">
    <property type="component" value="Chromosome 5"/>
</dbReference>
<proteinExistence type="predicted"/>
<feature type="region of interest" description="Disordered" evidence="1">
    <location>
        <begin position="80"/>
        <end position="99"/>
    </location>
</feature>
<reference evidence="3 4" key="1">
    <citation type="submission" date="2019-04" db="EMBL/GenBank/DDBJ databases">
        <title>Chromosome genome assembly for Takifugu flavidus.</title>
        <authorList>
            <person name="Xiao S."/>
        </authorList>
    </citation>
    <scope>NUCLEOTIDE SEQUENCE [LARGE SCALE GENOMIC DNA]</scope>
    <source>
        <strain evidence="3">HTHZ2018</strain>
        <tissue evidence="3">Muscle</tissue>
    </source>
</reference>